<gene>
    <name evidence="2" type="ORF">CAEBREN_11596</name>
</gene>
<evidence type="ECO:0000256" key="1">
    <source>
        <dbReference type="SAM" id="MobiDB-lite"/>
    </source>
</evidence>
<name>G0NUG0_CAEBE</name>
<dbReference type="InParanoid" id="G0NUG0"/>
<dbReference type="OMA" id="MFRRARH"/>
<feature type="region of interest" description="Disordered" evidence="1">
    <location>
        <begin position="33"/>
        <end position="61"/>
    </location>
</feature>
<dbReference type="OrthoDB" id="5783867at2759"/>
<feature type="region of interest" description="Disordered" evidence="1">
    <location>
        <begin position="489"/>
        <end position="532"/>
    </location>
</feature>
<sequence>MENFEPEYLESMDGCEEYLKEFFSGRALFSQKAAHDEQQKNHDEKYERELQYDKRDNAKGKGPYYKQYRKDNINQNSNCDAQYVNNLHVYFGDGSKLKQTPKKIHYAVDLICPNAVDTDATAALKNLEVSRNKKKVSNWVRANRAYIRGPFRRAVSCCDLKIEIPTESSKIVENPPSKDQYEQSPTLSDLDAEYEKLFVATQQGPPLKRHYIYKNVSITIKRLISKVNAFTYPIGTIRISKVLFSRENFYAYVIPAERDVQQLLVQFSAKFEDWFSRRSDQKTLGTDKSEKSRPRQFKNGDEQPHFWRINVILCLKEFTDEKTVFRRARHVCHIAKDLHMFLEIDSGRLRVVDSNDDTVRRMPHEFAHIPTPILEIRFTDVQTEKEMSARIAEIRKTGRAFIGGFDKGNRRAEQLRNYQGSHEEKNWNDFETAVLLPTKKPTPPRLTTFFCDELYCMGLCASTDKFLQKTEVPLTPVGTPTAWIAEKEQKKDKKKRFEFPSNTTSHHLQPIQPLMSMSSPRKSVMTTSPFKSTLEPANMSSFFQR</sequence>
<accession>G0NUG0</accession>
<feature type="compositionally biased region" description="Basic and acidic residues" evidence="1">
    <location>
        <begin position="489"/>
        <end position="498"/>
    </location>
</feature>
<proteinExistence type="predicted"/>
<dbReference type="HOGENOM" id="CLU_026399_0_0_1"/>
<keyword evidence="3" id="KW-1185">Reference proteome</keyword>
<dbReference type="Proteomes" id="UP000008068">
    <property type="component" value="Unassembled WGS sequence"/>
</dbReference>
<dbReference type="eggNOG" id="ENOG502RTA2">
    <property type="taxonomic scope" value="Eukaryota"/>
</dbReference>
<organism evidence="3">
    <name type="scientific">Caenorhabditis brenneri</name>
    <name type="common">Nematode worm</name>
    <dbReference type="NCBI Taxonomy" id="135651"/>
    <lineage>
        <taxon>Eukaryota</taxon>
        <taxon>Metazoa</taxon>
        <taxon>Ecdysozoa</taxon>
        <taxon>Nematoda</taxon>
        <taxon>Chromadorea</taxon>
        <taxon>Rhabditida</taxon>
        <taxon>Rhabditina</taxon>
        <taxon>Rhabditomorpha</taxon>
        <taxon>Rhabditoidea</taxon>
        <taxon>Rhabditidae</taxon>
        <taxon>Peloderinae</taxon>
        <taxon>Caenorhabditis</taxon>
    </lineage>
</organism>
<feature type="compositionally biased region" description="Basic and acidic residues" evidence="1">
    <location>
        <begin position="33"/>
        <end position="59"/>
    </location>
</feature>
<dbReference type="STRING" id="135651.G0NUG0"/>
<dbReference type="AlphaFoldDB" id="G0NUG0"/>
<feature type="region of interest" description="Disordered" evidence="1">
    <location>
        <begin position="282"/>
        <end position="301"/>
    </location>
</feature>
<dbReference type="EMBL" id="GL379950">
    <property type="protein sequence ID" value="EGT37797.1"/>
    <property type="molecule type" value="Genomic_DNA"/>
</dbReference>
<evidence type="ECO:0000313" key="3">
    <source>
        <dbReference type="Proteomes" id="UP000008068"/>
    </source>
</evidence>
<reference evidence="3" key="1">
    <citation type="submission" date="2011-07" db="EMBL/GenBank/DDBJ databases">
        <authorList>
            <consortium name="Caenorhabditis brenneri Sequencing and Analysis Consortium"/>
            <person name="Wilson R.K."/>
        </authorList>
    </citation>
    <scope>NUCLEOTIDE SEQUENCE [LARGE SCALE GENOMIC DNA]</scope>
    <source>
        <strain evidence="3">PB2801</strain>
    </source>
</reference>
<feature type="compositionally biased region" description="Polar residues" evidence="1">
    <location>
        <begin position="515"/>
        <end position="531"/>
    </location>
</feature>
<dbReference type="FunCoup" id="G0NUG0">
    <property type="interactions" value="1881"/>
</dbReference>
<protein>
    <submittedName>
        <fullName evidence="2">Uncharacterized protein</fullName>
    </submittedName>
</protein>
<evidence type="ECO:0000313" key="2">
    <source>
        <dbReference type="EMBL" id="EGT37797.1"/>
    </source>
</evidence>